<evidence type="ECO:0000256" key="2">
    <source>
        <dbReference type="ARBA" id="ARBA00008220"/>
    </source>
</evidence>
<feature type="transmembrane region" description="Helical" evidence="9">
    <location>
        <begin position="7"/>
        <end position="27"/>
    </location>
</feature>
<name>A0ABU4W8M5_9FUSO</name>
<feature type="transmembrane region" description="Helical" evidence="9">
    <location>
        <begin position="364"/>
        <end position="385"/>
    </location>
</feature>
<feature type="transmembrane region" description="Helical" evidence="9">
    <location>
        <begin position="39"/>
        <end position="64"/>
    </location>
</feature>
<dbReference type="PIRSF" id="PIRSF006060">
    <property type="entry name" value="AA_transporter"/>
    <property type="match status" value="1"/>
</dbReference>
<evidence type="ECO:0000256" key="9">
    <source>
        <dbReference type="SAM" id="Phobius"/>
    </source>
</evidence>
<evidence type="ECO:0000313" key="10">
    <source>
        <dbReference type="EMBL" id="MDX8335584.1"/>
    </source>
</evidence>
<evidence type="ECO:0000256" key="1">
    <source>
        <dbReference type="ARBA" id="ARBA00004651"/>
    </source>
</evidence>
<feature type="transmembrane region" description="Helical" evidence="9">
    <location>
        <begin position="130"/>
        <end position="151"/>
    </location>
</feature>
<comment type="subcellular location">
    <subcellularLocation>
        <location evidence="1">Cell membrane</location>
        <topology evidence="1">Multi-pass membrane protein</topology>
    </subcellularLocation>
</comment>
<keyword evidence="8 9" id="KW-0472">Membrane</keyword>
<dbReference type="Pfam" id="PF13520">
    <property type="entry name" value="AA_permease_2"/>
    <property type="match status" value="1"/>
</dbReference>
<comment type="similarity">
    <text evidence="2">Belongs to the amino acid-polyamine-organocation (APC) superfamily. Basic amino acid/polyamine antiporter (APA) (TC 2.A.3.2) family.</text>
</comment>
<organism evidence="10 11">
    <name type="scientific">Candidatus Cetobacterium colombiensis</name>
    <dbReference type="NCBI Taxonomy" id="3073100"/>
    <lineage>
        <taxon>Bacteria</taxon>
        <taxon>Fusobacteriati</taxon>
        <taxon>Fusobacteriota</taxon>
        <taxon>Fusobacteriia</taxon>
        <taxon>Fusobacteriales</taxon>
        <taxon>Fusobacteriaceae</taxon>
        <taxon>Cetobacterium</taxon>
    </lineage>
</organism>
<dbReference type="RefSeq" id="WP_320312992.1">
    <property type="nucleotide sequence ID" value="NZ_JAVIKH010000003.1"/>
</dbReference>
<evidence type="ECO:0000256" key="7">
    <source>
        <dbReference type="ARBA" id="ARBA00022989"/>
    </source>
</evidence>
<feature type="transmembrane region" description="Helical" evidence="9">
    <location>
        <begin position="266"/>
        <end position="284"/>
    </location>
</feature>
<keyword evidence="11" id="KW-1185">Reference proteome</keyword>
<feature type="transmembrane region" description="Helical" evidence="9">
    <location>
        <begin position="207"/>
        <end position="228"/>
    </location>
</feature>
<accession>A0ABU4W8M5</accession>
<feature type="transmembrane region" description="Helical" evidence="9">
    <location>
        <begin position="462"/>
        <end position="480"/>
    </location>
</feature>
<dbReference type="InterPro" id="IPR002293">
    <property type="entry name" value="AA/rel_permease1"/>
</dbReference>
<evidence type="ECO:0000256" key="3">
    <source>
        <dbReference type="ARBA" id="ARBA00022448"/>
    </source>
</evidence>
<feature type="transmembrane region" description="Helical" evidence="9">
    <location>
        <begin position="163"/>
        <end position="187"/>
    </location>
</feature>
<evidence type="ECO:0000256" key="4">
    <source>
        <dbReference type="ARBA" id="ARBA00022475"/>
    </source>
</evidence>
<comment type="caution">
    <text evidence="10">The sequence shown here is derived from an EMBL/GenBank/DDBJ whole genome shotgun (WGS) entry which is preliminary data.</text>
</comment>
<keyword evidence="3" id="KW-0813">Transport</keyword>
<feature type="transmembrane region" description="Helical" evidence="9">
    <location>
        <begin position="338"/>
        <end position="357"/>
    </location>
</feature>
<sequence>MADDSKKLGLVALTAVVISAMIGGGVFNLPQNMAQSAGAGAIIIAWVITGVGMWFVANTFRVLAAARPDATTGIYTYGELGFGKFVGFLTAWGYWICNCFANIGYAVLLMDSLNYFFPGYFTGGNNFNSVIGGSLVIWIMYFIVLAGVKGATSLNTIGTIGKLVPIVIFLLITAFVFKIGFFFTNIWGTETITALADKPLGSVLEQVKGTMLVTLWVFIGIEGAVVVSDRAKKQSEVGKATLLGFLGCLILYAILSLLPLGHYSQGQLSTMAAPSTAAVLGGIVGRWGDWIMNLGVIIAILSSWLVWTIMLAELPFAAAKGGTFPRSFAKANKNDSPSFSLLISSIIMQITMIVVYFSNNAWNLMLSITGVMVLPCYIICTAYLWKIAAKNDNYPTDIFASRKNAEITGFLGTVYGLWLVYAAGLNYMLLAAVIYAIGIPFFMKARKEFDPNNPEFTKDERVFSIVLFILGVLGLIYLIMNYKALLG</sequence>
<feature type="transmembrane region" description="Helical" evidence="9">
    <location>
        <begin position="240"/>
        <end position="260"/>
    </location>
</feature>
<dbReference type="InterPro" id="IPR050367">
    <property type="entry name" value="APC_superfamily"/>
</dbReference>
<dbReference type="PANTHER" id="PTHR42770">
    <property type="entry name" value="AMINO ACID TRANSPORTER-RELATED"/>
    <property type="match status" value="1"/>
</dbReference>
<evidence type="ECO:0000256" key="6">
    <source>
        <dbReference type="ARBA" id="ARBA00022970"/>
    </source>
</evidence>
<keyword evidence="4" id="KW-1003">Cell membrane</keyword>
<dbReference type="InterPro" id="IPR004754">
    <property type="entry name" value="Amino_acid_antiprt"/>
</dbReference>
<dbReference type="NCBIfam" id="TIGR00905">
    <property type="entry name" value="2A0302"/>
    <property type="match status" value="1"/>
</dbReference>
<feature type="transmembrane region" description="Helical" evidence="9">
    <location>
        <begin position="296"/>
        <end position="318"/>
    </location>
</feature>
<keyword evidence="5 9" id="KW-0812">Transmembrane</keyword>
<protein>
    <submittedName>
        <fullName evidence="10">Amino acid permease</fullName>
    </submittedName>
</protein>
<reference evidence="11" key="1">
    <citation type="submission" date="2023-07" db="EMBL/GenBank/DDBJ databases">
        <authorList>
            <person name="Colorado M.A."/>
            <person name="Villamil L.M."/>
            <person name="Melo J.F."/>
            <person name="Rodriguez J.A."/>
            <person name="Ruiz R.Y."/>
        </authorList>
    </citation>
    <scope>NUCLEOTIDE SEQUENCE [LARGE SCALE GENOMIC DNA]</scope>
    <source>
        <strain evidence="11">C33</strain>
    </source>
</reference>
<proteinExistence type="inferred from homology"/>
<keyword evidence="7 9" id="KW-1133">Transmembrane helix</keyword>
<dbReference type="EMBL" id="JAVIKH010000003">
    <property type="protein sequence ID" value="MDX8335584.1"/>
    <property type="molecule type" value="Genomic_DNA"/>
</dbReference>
<gene>
    <name evidence="10" type="ORF">RFV38_03560</name>
</gene>
<evidence type="ECO:0000313" key="11">
    <source>
        <dbReference type="Proteomes" id="UP001279681"/>
    </source>
</evidence>
<feature type="transmembrane region" description="Helical" evidence="9">
    <location>
        <begin position="418"/>
        <end position="442"/>
    </location>
</feature>
<evidence type="ECO:0000256" key="8">
    <source>
        <dbReference type="ARBA" id="ARBA00023136"/>
    </source>
</evidence>
<dbReference type="PANTHER" id="PTHR42770:SF4">
    <property type="entry name" value="ARGININE_ORNITHINE ANTIPORTER-RELATED"/>
    <property type="match status" value="1"/>
</dbReference>
<dbReference type="Gene3D" id="1.20.1740.10">
    <property type="entry name" value="Amino acid/polyamine transporter I"/>
    <property type="match status" value="1"/>
</dbReference>
<keyword evidence="6" id="KW-0029">Amino-acid transport</keyword>
<evidence type="ECO:0000256" key="5">
    <source>
        <dbReference type="ARBA" id="ARBA00022692"/>
    </source>
</evidence>
<feature type="transmembrane region" description="Helical" evidence="9">
    <location>
        <begin position="85"/>
        <end position="110"/>
    </location>
</feature>
<dbReference type="Proteomes" id="UP001279681">
    <property type="component" value="Unassembled WGS sequence"/>
</dbReference>